<dbReference type="RefSeq" id="XP_003105760.2">
    <property type="nucleotide sequence ID" value="XM_003105712.2"/>
</dbReference>
<organism evidence="3">
    <name type="scientific">Caenorhabditis remanei</name>
    <name type="common">Caenorhabditis vulgaris</name>
    <dbReference type="NCBI Taxonomy" id="31234"/>
    <lineage>
        <taxon>Eukaryota</taxon>
        <taxon>Metazoa</taxon>
        <taxon>Ecdysozoa</taxon>
        <taxon>Nematoda</taxon>
        <taxon>Chromadorea</taxon>
        <taxon>Rhabditida</taxon>
        <taxon>Rhabditina</taxon>
        <taxon>Rhabditomorpha</taxon>
        <taxon>Rhabditoidea</taxon>
        <taxon>Rhabditidae</taxon>
        <taxon>Peloderinae</taxon>
        <taxon>Caenorhabditis</taxon>
    </lineage>
</organism>
<dbReference type="InParanoid" id="E3MDU0"/>
<dbReference type="Pfam" id="PF07735">
    <property type="entry name" value="FBA_2"/>
    <property type="match status" value="1"/>
</dbReference>
<dbReference type="CTD" id="9807072"/>
<sequence>MKFLRFPMLVMKDILRNMDPIVLINLSLLSKKMSILISFGDSSRFKISLGDYLTISCGLESYNIYLCRGKSNVVAVKCFGGMSSVNWNDTWPKLLFHILKVFKCPITTVTGFLLGPVKFKEAMQQVIRGNFEIQDMDLKNSSMESDVLGRMFQEANVTGTLNLNREYGSTMQCPKNLKYLLSENSDWFTIDKLLASRCVVIEVQKCSLTNFELDEYLKKWQNGDYPNLEYFFISGMYLNDWSPVLGMMPPINDIRNTQIIEKKIGSINRAVLYGVKTQRADGVVAWVRMVQYWEPSGLVIMKFSMIVLN</sequence>
<dbReference type="AlphaFoldDB" id="E3MDU0"/>
<protein>
    <recommendedName>
        <fullName evidence="1">F-box domain-containing protein</fullName>
    </recommendedName>
</protein>
<gene>
    <name evidence="2" type="ORF">CRE_17867</name>
</gene>
<dbReference type="HOGENOM" id="CLU_028840_6_2_1"/>
<dbReference type="PROSITE" id="PS50181">
    <property type="entry name" value="FBOX"/>
    <property type="match status" value="1"/>
</dbReference>
<proteinExistence type="predicted"/>
<dbReference type="PANTHER" id="PTHR21503">
    <property type="entry name" value="F-BOX-CONTAINING HYPOTHETICAL PROTEIN C.ELEGANS"/>
    <property type="match status" value="1"/>
</dbReference>
<dbReference type="KEGG" id="crq:GCK72_008023"/>
<dbReference type="InterPro" id="IPR001810">
    <property type="entry name" value="F-box_dom"/>
</dbReference>
<evidence type="ECO:0000259" key="1">
    <source>
        <dbReference type="PROSITE" id="PS50181"/>
    </source>
</evidence>
<evidence type="ECO:0000313" key="2">
    <source>
        <dbReference type="EMBL" id="EFO99168.1"/>
    </source>
</evidence>
<keyword evidence="3" id="KW-1185">Reference proteome</keyword>
<accession>E3MDU0</accession>
<dbReference type="EMBL" id="DS268437">
    <property type="protein sequence ID" value="EFO99168.1"/>
    <property type="molecule type" value="Genomic_DNA"/>
</dbReference>
<dbReference type="Proteomes" id="UP000008281">
    <property type="component" value="Unassembled WGS sequence"/>
</dbReference>
<reference evidence="2" key="1">
    <citation type="submission" date="2007-07" db="EMBL/GenBank/DDBJ databases">
        <title>PCAP assembly of the Caenorhabditis remanei genome.</title>
        <authorList>
            <consortium name="The Caenorhabditis remanei Sequencing Consortium"/>
            <person name="Wilson R.K."/>
        </authorList>
    </citation>
    <scope>NUCLEOTIDE SEQUENCE [LARGE SCALE GENOMIC DNA]</scope>
    <source>
        <strain evidence="2">PB4641</strain>
    </source>
</reference>
<dbReference type="InterPro" id="IPR012885">
    <property type="entry name" value="F-box_Sdz-33"/>
</dbReference>
<dbReference type="PANTHER" id="PTHR21503:SF52">
    <property type="entry name" value="F-BOX DOMAIN-CONTAINING PROTEIN"/>
    <property type="match status" value="1"/>
</dbReference>
<feature type="domain" description="F-box" evidence="1">
    <location>
        <begin position="1"/>
        <end position="48"/>
    </location>
</feature>
<evidence type="ECO:0000313" key="3">
    <source>
        <dbReference type="Proteomes" id="UP000008281"/>
    </source>
</evidence>
<dbReference type="OrthoDB" id="5908276at2759"/>
<name>E3MDU0_CAERE</name>
<dbReference type="GeneID" id="9807072"/>